<gene>
    <name evidence="3" type="primary">LOC34620040</name>
</gene>
<evidence type="ECO:0000256" key="1">
    <source>
        <dbReference type="SAM" id="MobiDB-lite"/>
    </source>
</evidence>
<dbReference type="RefSeq" id="XP_026194261.1">
    <property type="nucleotide sequence ID" value="XM_026338476.1"/>
</dbReference>
<keyword evidence="2" id="KW-1185">Reference proteome</keyword>
<accession>A0A6P6S279</accession>
<dbReference type="AlphaFoldDB" id="A0A6P6S279"/>
<organism evidence="2 3">
    <name type="scientific">Cyclospora cayetanensis</name>
    <dbReference type="NCBI Taxonomy" id="88456"/>
    <lineage>
        <taxon>Eukaryota</taxon>
        <taxon>Sar</taxon>
        <taxon>Alveolata</taxon>
        <taxon>Apicomplexa</taxon>
        <taxon>Conoidasida</taxon>
        <taxon>Coccidia</taxon>
        <taxon>Eucoccidiorida</taxon>
        <taxon>Eimeriorina</taxon>
        <taxon>Eimeriidae</taxon>
        <taxon>Cyclospora</taxon>
    </lineage>
</organism>
<reference evidence="3" key="1">
    <citation type="submission" date="2025-08" db="UniProtKB">
        <authorList>
            <consortium name="RefSeq"/>
        </authorList>
    </citation>
    <scope>IDENTIFICATION</scope>
</reference>
<sequence>MRRPALFRFVRQLLRAAASRFAGPSNAQPTEGLLSEFVSPHAQASAPPGQPRGSTCLASRTAQPTPFKKLAQEACRPRLCAPVAAARCARGPLPAPPPTQLRGGVRRRISVEPFRNLPRSSSLQQAAPPWAPQAFPLDPRIHFALNFGTPRPRLRIYHPEILDVCGCLRFMAVGIGGSACSLCCTAADTDPKNFQFADGGRSLRLSQLLETFQGDFGSTQREAIAYLLPFLNGSESEMLRQLLQMEGPRSSRGSSGGIAEAVVGGFLRLFGGLKVSYSPVDWQSPFLPHKPFDSRGHIL</sequence>
<evidence type="ECO:0000313" key="2">
    <source>
        <dbReference type="Proteomes" id="UP000515125"/>
    </source>
</evidence>
<evidence type="ECO:0000313" key="3">
    <source>
        <dbReference type="RefSeq" id="XP_026194261.1"/>
    </source>
</evidence>
<dbReference type="OrthoDB" id="418495at2759"/>
<dbReference type="Proteomes" id="UP000515125">
    <property type="component" value="Unplaced"/>
</dbReference>
<name>A0A6P6S279_9EIME</name>
<dbReference type="GeneID" id="34620040"/>
<proteinExistence type="predicted"/>
<feature type="region of interest" description="Disordered" evidence="1">
    <location>
        <begin position="40"/>
        <end position="61"/>
    </location>
</feature>
<protein>
    <submittedName>
        <fullName evidence="3">Uncharacterized protein LOC34620040</fullName>
    </submittedName>
</protein>
<feature type="compositionally biased region" description="Polar residues" evidence="1">
    <location>
        <begin position="52"/>
        <end position="61"/>
    </location>
</feature>